<dbReference type="Proteomes" id="UP000289738">
    <property type="component" value="Chromosome A03"/>
</dbReference>
<comment type="caution">
    <text evidence="2">The sequence shown here is derived from an EMBL/GenBank/DDBJ whole genome shotgun (WGS) entry which is preliminary data.</text>
</comment>
<keyword evidence="3" id="KW-1185">Reference proteome</keyword>
<dbReference type="EMBL" id="SDMP01000003">
    <property type="protein sequence ID" value="RYR66179.1"/>
    <property type="molecule type" value="Genomic_DNA"/>
</dbReference>
<dbReference type="InterPro" id="IPR001294">
    <property type="entry name" value="Phytochrome"/>
</dbReference>
<evidence type="ECO:0008006" key="4">
    <source>
        <dbReference type="Google" id="ProtNLM"/>
    </source>
</evidence>
<keyword evidence="1" id="KW-0675">Receptor</keyword>
<organism evidence="2 3">
    <name type="scientific">Arachis hypogaea</name>
    <name type="common">Peanut</name>
    <dbReference type="NCBI Taxonomy" id="3818"/>
    <lineage>
        <taxon>Eukaryota</taxon>
        <taxon>Viridiplantae</taxon>
        <taxon>Streptophyta</taxon>
        <taxon>Embryophyta</taxon>
        <taxon>Tracheophyta</taxon>
        <taxon>Spermatophyta</taxon>
        <taxon>Magnoliopsida</taxon>
        <taxon>eudicotyledons</taxon>
        <taxon>Gunneridae</taxon>
        <taxon>Pentapetalae</taxon>
        <taxon>rosids</taxon>
        <taxon>fabids</taxon>
        <taxon>Fabales</taxon>
        <taxon>Fabaceae</taxon>
        <taxon>Papilionoideae</taxon>
        <taxon>50 kb inversion clade</taxon>
        <taxon>dalbergioids sensu lato</taxon>
        <taxon>Dalbergieae</taxon>
        <taxon>Pterocarpus clade</taxon>
        <taxon>Arachis</taxon>
    </lineage>
</organism>
<proteinExistence type="predicted"/>
<evidence type="ECO:0000313" key="2">
    <source>
        <dbReference type="EMBL" id="RYR66179.1"/>
    </source>
</evidence>
<sequence length="128" mass="14204">MDISTQAIDTKLNGFKIEGMQELQAMRREMVGLIKTASVPILAVNVDGMVNGWNTKIADSHGQIHSKKVTIRRLYRTRGGNRVGRGRFLFYLTPSRPTTTRIELAPLLPAISKTLNPNPPLRLPASPL</sequence>
<dbReference type="GO" id="GO:0006355">
    <property type="term" value="P:regulation of DNA-templated transcription"/>
    <property type="evidence" value="ECO:0007669"/>
    <property type="project" value="InterPro"/>
</dbReference>
<evidence type="ECO:0000256" key="1">
    <source>
        <dbReference type="ARBA" id="ARBA00023170"/>
    </source>
</evidence>
<accession>A0A445DSM9</accession>
<dbReference type="AlphaFoldDB" id="A0A445DSM9"/>
<dbReference type="STRING" id="3818.A0A445DSM9"/>
<dbReference type="GO" id="GO:0009584">
    <property type="term" value="P:detection of visible light"/>
    <property type="evidence" value="ECO:0007669"/>
    <property type="project" value="InterPro"/>
</dbReference>
<reference evidence="2 3" key="1">
    <citation type="submission" date="2019-01" db="EMBL/GenBank/DDBJ databases">
        <title>Sequencing of cultivated peanut Arachis hypogaea provides insights into genome evolution and oil improvement.</title>
        <authorList>
            <person name="Chen X."/>
        </authorList>
    </citation>
    <scope>NUCLEOTIDE SEQUENCE [LARGE SCALE GENOMIC DNA]</scope>
    <source>
        <strain evidence="3">cv. Fuhuasheng</strain>
        <tissue evidence="2">Leaves</tissue>
    </source>
</reference>
<protein>
    <recommendedName>
        <fullName evidence="4">PAS domain-containing protein</fullName>
    </recommendedName>
</protein>
<gene>
    <name evidence="2" type="ORF">Ahy_A03g012144</name>
</gene>
<name>A0A445DSM9_ARAHY</name>
<evidence type="ECO:0000313" key="3">
    <source>
        <dbReference type="Proteomes" id="UP000289738"/>
    </source>
</evidence>
<dbReference type="PRINTS" id="PR01033">
    <property type="entry name" value="PHYTOCHROME"/>
</dbReference>